<dbReference type="GeneID" id="6012994"/>
<feature type="compositionally biased region" description="Basic and acidic residues" evidence="1">
    <location>
        <begin position="152"/>
        <end position="169"/>
    </location>
</feature>
<protein>
    <submittedName>
        <fullName evidence="2">Uncharacterized protein</fullName>
    </submittedName>
</protein>
<dbReference type="InterPro" id="IPR032801">
    <property type="entry name" value="PXL2A/B/C"/>
</dbReference>
<dbReference type="PANTHER" id="PTHR28630">
    <property type="match status" value="1"/>
</dbReference>
<dbReference type="KEGG" id="cci:CC1G_07098"/>
<feature type="compositionally biased region" description="Low complexity" evidence="1">
    <location>
        <begin position="424"/>
        <end position="439"/>
    </location>
</feature>
<dbReference type="InParanoid" id="A8NUG4"/>
<proteinExistence type="predicted"/>
<comment type="caution">
    <text evidence="2">The sequence shown here is derived from an EMBL/GenBank/DDBJ whole genome shotgun (WGS) entry which is preliminary data.</text>
</comment>
<sequence length="981" mass="107045">MNYSQRYPPPDPADPFAPLWVLRNKTATDGSQQRPHTADDAAALALLSRPQSGSFILPSRHLPRRGSLDISLSQSPPSDLNRMHAGCSIGPNPPPPTKTHSLSPSHSHAPCLASDARRVYHGGRGSPLTSQSGVKQPDAHKVVGIGVREMTKDDSNHHRWHSVPHEQQRGRSSPHKFSRLFSPVEIVRAKSASEAPPKAFTADVNIATNTVSTDFPPSPHSFPPRPPCQQEVNTTVIENKPAISPPIISTLVWRSGVTRGHHLPITSNPIYNNAISVQPSTFQQSASSDVDAQALYPRCDEDCNHGRKRNEATLDTHIAPHRTDIRRRKMDSPSSPTSPSSVDLCFAASVPLPPTPEPKAPLTIPASPQPLITKRGVSVQLAPLTTSHSTSSTSTYIQVSLPTPSDQSFATAETTQGCQTCINPPDSIGTPSSSTSQSTARYPPLVEPQLLSPPPLTAVSGEATPLSAASTRPQIHCQSPILSTTPLSPQTEWSIPTFSQLAYAASLPIFRPDGASIRFGTLFEEHRAIVLFLRHFFCPISQDYVQSLTSLVRRPAFKTGGILCDFNEDDAKVKEGENDKPPKQVQVILIGCGKPSLIEKYREMFELPFRMFSDPDGKVYEALGMIKYDSSSKKTTEPRLQTFDNGILQKGEAPVLLERAELAPSMAKEKGAKSGTKLGVMKGLAKVVVRSLKVGMPVWENGGDVTQLGGEFILGPGFTCSFAHRMQMVKSHTPIVHVLTAANVGIPVDNDQSTCTSTPATIKKAKDTRLSKRDSAASPVSRPSNGHYVPVRTIISPPPDESLLAKVDERDEKARKRDTFVTQTLKSMNSATFTRMNGSQETLGSRTVVGFNVASEFPSYVSDFGAYHRQQQHTALEDKWMESRQVQLERLRQRKDARRIGGEYAKECIEVPLPPLPRRRHDPSASVCSLPDASLDSFGNLASTIPLPPTQLDAPKQRKIKCKHTKARSFSASVRNFISRD</sequence>
<dbReference type="Pfam" id="PF13911">
    <property type="entry name" value="AhpC-TSA_2"/>
    <property type="match status" value="1"/>
</dbReference>
<keyword evidence="3" id="KW-1185">Reference proteome</keyword>
<evidence type="ECO:0000256" key="1">
    <source>
        <dbReference type="SAM" id="MobiDB-lite"/>
    </source>
</evidence>
<dbReference type="eggNOG" id="KOG4498">
    <property type="taxonomic scope" value="Eukaryota"/>
</dbReference>
<dbReference type="RefSeq" id="XP_001836451.2">
    <property type="nucleotide sequence ID" value="XM_001836399.2"/>
</dbReference>
<evidence type="ECO:0000313" key="2">
    <source>
        <dbReference type="EMBL" id="EAU85404.2"/>
    </source>
</evidence>
<name>A8NUG4_COPC7</name>
<dbReference type="PANTHER" id="PTHR28630:SF3">
    <property type="entry name" value="PEROXIREDOXIN-LIKE 2C"/>
    <property type="match status" value="1"/>
</dbReference>
<dbReference type="Gene3D" id="3.40.30.10">
    <property type="entry name" value="Glutaredoxin"/>
    <property type="match status" value="1"/>
</dbReference>
<dbReference type="SUPFAM" id="SSF52833">
    <property type="entry name" value="Thioredoxin-like"/>
    <property type="match status" value="1"/>
</dbReference>
<feature type="region of interest" description="Disordered" evidence="1">
    <location>
        <begin position="310"/>
        <end position="342"/>
    </location>
</feature>
<reference evidence="2 3" key="1">
    <citation type="journal article" date="2010" name="Proc. Natl. Acad. Sci. U.S.A.">
        <title>Insights into evolution of multicellular fungi from the assembled chromosomes of the mushroom Coprinopsis cinerea (Coprinus cinereus).</title>
        <authorList>
            <person name="Stajich J.E."/>
            <person name="Wilke S.K."/>
            <person name="Ahren D."/>
            <person name="Au C.H."/>
            <person name="Birren B.W."/>
            <person name="Borodovsky M."/>
            <person name="Burns C."/>
            <person name="Canback B."/>
            <person name="Casselton L.A."/>
            <person name="Cheng C.K."/>
            <person name="Deng J."/>
            <person name="Dietrich F.S."/>
            <person name="Fargo D.C."/>
            <person name="Farman M.L."/>
            <person name="Gathman A.C."/>
            <person name="Goldberg J."/>
            <person name="Guigo R."/>
            <person name="Hoegger P.J."/>
            <person name="Hooker J.B."/>
            <person name="Huggins A."/>
            <person name="James T.Y."/>
            <person name="Kamada T."/>
            <person name="Kilaru S."/>
            <person name="Kodira C."/>
            <person name="Kues U."/>
            <person name="Kupfer D."/>
            <person name="Kwan H.S."/>
            <person name="Lomsadze A."/>
            <person name="Li W."/>
            <person name="Lilly W.W."/>
            <person name="Ma L.J."/>
            <person name="Mackey A.J."/>
            <person name="Manning G."/>
            <person name="Martin F."/>
            <person name="Muraguchi H."/>
            <person name="Natvig D.O."/>
            <person name="Palmerini H."/>
            <person name="Ramesh M.A."/>
            <person name="Rehmeyer C.J."/>
            <person name="Roe B.A."/>
            <person name="Shenoy N."/>
            <person name="Stanke M."/>
            <person name="Ter-Hovhannisyan V."/>
            <person name="Tunlid A."/>
            <person name="Velagapudi R."/>
            <person name="Vision T.J."/>
            <person name="Zeng Q."/>
            <person name="Zolan M.E."/>
            <person name="Pukkila P.J."/>
        </authorList>
    </citation>
    <scope>NUCLEOTIDE SEQUENCE [LARGE SCALE GENOMIC DNA]</scope>
    <source>
        <strain evidence="3">Okayama-7 / 130 / ATCC MYA-4618 / FGSC 9003</strain>
    </source>
</reference>
<feature type="region of interest" description="Disordered" evidence="1">
    <location>
        <begin position="769"/>
        <end position="793"/>
    </location>
</feature>
<feature type="region of interest" description="Disordered" evidence="1">
    <location>
        <begin position="152"/>
        <end position="175"/>
    </location>
</feature>
<feature type="compositionally biased region" description="Low complexity" evidence="1">
    <location>
        <begin position="332"/>
        <end position="341"/>
    </location>
</feature>
<feature type="region of interest" description="Disordered" evidence="1">
    <location>
        <begin position="73"/>
        <end position="140"/>
    </location>
</feature>
<dbReference type="InterPro" id="IPR036249">
    <property type="entry name" value="Thioredoxin-like_sf"/>
</dbReference>
<dbReference type="AlphaFoldDB" id="A8NUG4"/>
<gene>
    <name evidence="2" type="ORF">CC1G_07098</name>
</gene>
<dbReference type="OrthoDB" id="40334at2759"/>
<accession>A8NUG4</accession>
<evidence type="ECO:0000313" key="3">
    <source>
        <dbReference type="Proteomes" id="UP000001861"/>
    </source>
</evidence>
<dbReference type="VEuPathDB" id="FungiDB:CC1G_07098"/>
<feature type="region of interest" description="Disordered" evidence="1">
    <location>
        <begin position="407"/>
        <end position="474"/>
    </location>
</feature>
<organism evidence="2 3">
    <name type="scientific">Coprinopsis cinerea (strain Okayama-7 / 130 / ATCC MYA-4618 / FGSC 9003)</name>
    <name type="common">Inky cap fungus</name>
    <name type="synonym">Hormographiella aspergillata</name>
    <dbReference type="NCBI Taxonomy" id="240176"/>
    <lineage>
        <taxon>Eukaryota</taxon>
        <taxon>Fungi</taxon>
        <taxon>Dikarya</taxon>
        <taxon>Basidiomycota</taxon>
        <taxon>Agaricomycotina</taxon>
        <taxon>Agaricomycetes</taxon>
        <taxon>Agaricomycetidae</taxon>
        <taxon>Agaricales</taxon>
        <taxon>Agaricineae</taxon>
        <taxon>Psathyrellaceae</taxon>
        <taxon>Coprinopsis</taxon>
    </lineage>
</organism>
<dbReference type="HOGENOM" id="CLU_303471_0_0_1"/>
<dbReference type="EMBL" id="AACS02000004">
    <property type="protein sequence ID" value="EAU85404.2"/>
    <property type="molecule type" value="Genomic_DNA"/>
</dbReference>
<feature type="compositionally biased region" description="Polar residues" evidence="1">
    <location>
        <begin position="407"/>
        <end position="422"/>
    </location>
</feature>
<dbReference type="Proteomes" id="UP000001861">
    <property type="component" value="Unassembled WGS sequence"/>
</dbReference>